<sequence length="54" mass="6096">CRKSFDYSSSMCRGCIQLLTRGLRWSTNKFSYAVCGYPIGSCWASNISVNFSWG</sequence>
<evidence type="ECO:0000313" key="2">
    <source>
        <dbReference type="Proteomes" id="UP000694251"/>
    </source>
</evidence>
<keyword evidence="2" id="KW-1185">Reference proteome</keyword>
<dbReference type="EMBL" id="JAEFBJ010000002">
    <property type="protein sequence ID" value="KAG7642131.1"/>
    <property type="molecule type" value="Genomic_DNA"/>
</dbReference>
<feature type="non-terminal residue" evidence="1">
    <location>
        <position position="1"/>
    </location>
</feature>
<reference evidence="1 2" key="1">
    <citation type="submission" date="2020-12" db="EMBL/GenBank/DDBJ databases">
        <title>Concerted genomic and epigenomic changes stabilize Arabidopsis allopolyploids.</title>
        <authorList>
            <person name="Chen Z."/>
        </authorList>
    </citation>
    <scope>NUCLEOTIDE SEQUENCE [LARGE SCALE GENOMIC DNA]</scope>
    <source>
        <strain evidence="1">As9502</strain>
        <tissue evidence="1">Leaf</tissue>
    </source>
</reference>
<comment type="caution">
    <text evidence="1">The sequence shown here is derived from an EMBL/GenBank/DDBJ whole genome shotgun (WGS) entry which is preliminary data.</text>
</comment>
<accession>A0A8T2GFK5</accession>
<evidence type="ECO:0000313" key="1">
    <source>
        <dbReference type="EMBL" id="KAG7642131.1"/>
    </source>
</evidence>
<gene>
    <name evidence="1" type="ORF">ISN44_As02g020820</name>
</gene>
<dbReference type="OrthoDB" id="276989at2759"/>
<proteinExistence type="predicted"/>
<organism evidence="1 2">
    <name type="scientific">Arabidopsis suecica</name>
    <name type="common">Swedish thale-cress</name>
    <name type="synonym">Cardaminopsis suecica</name>
    <dbReference type="NCBI Taxonomy" id="45249"/>
    <lineage>
        <taxon>Eukaryota</taxon>
        <taxon>Viridiplantae</taxon>
        <taxon>Streptophyta</taxon>
        <taxon>Embryophyta</taxon>
        <taxon>Tracheophyta</taxon>
        <taxon>Spermatophyta</taxon>
        <taxon>Magnoliopsida</taxon>
        <taxon>eudicotyledons</taxon>
        <taxon>Gunneridae</taxon>
        <taxon>Pentapetalae</taxon>
        <taxon>rosids</taxon>
        <taxon>malvids</taxon>
        <taxon>Brassicales</taxon>
        <taxon>Brassicaceae</taxon>
        <taxon>Camelineae</taxon>
        <taxon>Arabidopsis</taxon>
    </lineage>
</organism>
<feature type="non-terminal residue" evidence="1">
    <location>
        <position position="54"/>
    </location>
</feature>
<dbReference type="Proteomes" id="UP000694251">
    <property type="component" value="Chromosome 2"/>
</dbReference>
<name>A0A8T2GFK5_ARASU</name>
<dbReference type="AlphaFoldDB" id="A0A8T2GFK5"/>
<protein>
    <submittedName>
        <fullName evidence="1">Uncharacterized protein</fullName>
    </submittedName>
</protein>